<dbReference type="InterPro" id="IPR036890">
    <property type="entry name" value="HATPase_C_sf"/>
</dbReference>
<keyword evidence="1" id="KW-1133">Transmembrane helix</keyword>
<evidence type="ECO:0000259" key="2">
    <source>
        <dbReference type="Pfam" id="PF06580"/>
    </source>
</evidence>
<dbReference type="KEGG" id="pseg:D3H65_31150"/>
<dbReference type="InterPro" id="IPR050640">
    <property type="entry name" value="Bact_2-comp_sensor_kinase"/>
</dbReference>
<feature type="transmembrane region" description="Helical" evidence="1">
    <location>
        <begin position="73"/>
        <end position="96"/>
    </location>
</feature>
<feature type="transmembrane region" description="Helical" evidence="1">
    <location>
        <begin position="7"/>
        <end position="29"/>
    </location>
</feature>
<dbReference type="PANTHER" id="PTHR34220:SF7">
    <property type="entry name" value="SENSOR HISTIDINE KINASE YPDA"/>
    <property type="match status" value="1"/>
</dbReference>
<dbReference type="Gene3D" id="3.30.565.10">
    <property type="entry name" value="Histidine kinase-like ATPase, C-terminal domain"/>
    <property type="match status" value="1"/>
</dbReference>
<gene>
    <name evidence="3" type="ORF">D3H65_31150</name>
</gene>
<evidence type="ECO:0000313" key="3">
    <source>
        <dbReference type="EMBL" id="AXY78186.1"/>
    </source>
</evidence>
<dbReference type="AlphaFoldDB" id="A0A3B7MYN8"/>
<keyword evidence="1" id="KW-0812">Transmembrane</keyword>
<proteinExistence type="predicted"/>
<keyword evidence="1" id="KW-0472">Membrane</keyword>
<dbReference type="GO" id="GO:0000155">
    <property type="term" value="F:phosphorelay sensor kinase activity"/>
    <property type="evidence" value="ECO:0007669"/>
    <property type="project" value="InterPro"/>
</dbReference>
<dbReference type="RefSeq" id="WP_119054059.1">
    <property type="nucleotide sequence ID" value="NZ_CP032157.1"/>
</dbReference>
<dbReference type="OrthoDB" id="9792992at2"/>
<feature type="transmembrane region" description="Helical" evidence="1">
    <location>
        <begin position="116"/>
        <end position="140"/>
    </location>
</feature>
<protein>
    <recommendedName>
        <fullName evidence="2">Signal transduction histidine kinase internal region domain-containing protein</fullName>
    </recommendedName>
</protein>
<accession>A0A3B7MYN8</accession>
<evidence type="ECO:0000313" key="4">
    <source>
        <dbReference type="Proteomes" id="UP000263900"/>
    </source>
</evidence>
<keyword evidence="4" id="KW-1185">Reference proteome</keyword>
<name>A0A3B7MYN8_9BACT</name>
<reference evidence="3 4" key="1">
    <citation type="submission" date="2018-09" db="EMBL/GenBank/DDBJ databases">
        <title>Genome sequencing of strain 6GH32-13.</title>
        <authorList>
            <person name="Weon H.-Y."/>
            <person name="Heo J."/>
            <person name="Kwon S.-W."/>
        </authorList>
    </citation>
    <scope>NUCLEOTIDE SEQUENCE [LARGE SCALE GENOMIC DNA]</scope>
    <source>
        <strain evidence="3 4">5GH32-13</strain>
    </source>
</reference>
<dbReference type="Pfam" id="PF06580">
    <property type="entry name" value="His_kinase"/>
    <property type="match status" value="1"/>
</dbReference>
<dbReference type="InterPro" id="IPR010559">
    <property type="entry name" value="Sig_transdc_His_kin_internal"/>
</dbReference>
<feature type="transmembrane region" description="Helical" evidence="1">
    <location>
        <begin position="41"/>
        <end position="66"/>
    </location>
</feature>
<sequence length="346" mass="40629">MKLFKRGFSIVQGQVVAWVFITLLMFLLFFHEGESPVEGAVYAVCNAVFYGAVIYVNVLWLVPYFYRRKKKWLYVLMVFLLLALATWSLVQAEVLIKRLFFTQEMPAAGKKEGVPLRFYMIVFFLNVLVFLFSLPLRLAFDYFTMRKQQAQLQRRTAEAELNLLKAQVQPHFLFNTLNNIYFVAQRESPTTAELLERLSNIMRYFVDEGPKEKILLTREIDFIRDYIHLEKMRMRHPMQIDFEISGEPAGVNIPPMLLIPLVENVFKHGINKRSEENLLVLKLTIHATHLEMEVRNRIFEELEPMQNGGNGLANLRSRLDLLYGQQYRLQTDRKDGFFLAYLNIPL</sequence>
<dbReference type="Proteomes" id="UP000263900">
    <property type="component" value="Chromosome"/>
</dbReference>
<dbReference type="GO" id="GO:0016020">
    <property type="term" value="C:membrane"/>
    <property type="evidence" value="ECO:0007669"/>
    <property type="project" value="InterPro"/>
</dbReference>
<evidence type="ECO:0000256" key="1">
    <source>
        <dbReference type="SAM" id="Phobius"/>
    </source>
</evidence>
<dbReference type="PANTHER" id="PTHR34220">
    <property type="entry name" value="SENSOR HISTIDINE KINASE YPDA"/>
    <property type="match status" value="1"/>
</dbReference>
<dbReference type="EMBL" id="CP032157">
    <property type="protein sequence ID" value="AXY78186.1"/>
    <property type="molecule type" value="Genomic_DNA"/>
</dbReference>
<feature type="domain" description="Signal transduction histidine kinase internal region" evidence="2">
    <location>
        <begin position="159"/>
        <end position="236"/>
    </location>
</feature>
<organism evidence="3 4">
    <name type="scientific">Paraflavitalea soli</name>
    <dbReference type="NCBI Taxonomy" id="2315862"/>
    <lineage>
        <taxon>Bacteria</taxon>
        <taxon>Pseudomonadati</taxon>
        <taxon>Bacteroidota</taxon>
        <taxon>Chitinophagia</taxon>
        <taxon>Chitinophagales</taxon>
        <taxon>Chitinophagaceae</taxon>
        <taxon>Paraflavitalea</taxon>
    </lineage>
</organism>